<dbReference type="Proteomes" id="UP000595374">
    <property type="component" value="Chromosome"/>
</dbReference>
<reference evidence="1 2" key="1">
    <citation type="submission" date="2020-12" db="EMBL/GenBank/DDBJ databases">
        <title>FDA dAtabase for Regulatory Grade micrObial Sequences (FDA-ARGOS): Supporting development and validation of Infectious Disease Dx tests.</title>
        <authorList>
            <person name="Sproer C."/>
            <person name="Gronow S."/>
            <person name="Severitt S."/>
            <person name="Schroder I."/>
            <person name="Tallon L."/>
            <person name="Sadzewicz L."/>
            <person name="Zhao X."/>
            <person name="Boylan J."/>
            <person name="Ott S."/>
            <person name="Bowen H."/>
            <person name="Vavikolanu K."/>
            <person name="Mehta A."/>
            <person name="Aluvathingal J."/>
            <person name="Nadendla S."/>
            <person name="Lowell S."/>
            <person name="Myers T."/>
            <person name="Yan Y."/>
            <person name="Sichtig H."/>
        </authorList>
    </citation>
    <scope>NUCLEOTIDE SEQUENCE [LARGE SCALE GENOMIC DNA]</scope>
    <source>
        <strain evidence="1 2">FDAARGOS_990</strain>
    </source>
</reference>
<name>A0A7T4DJC3_9MICO</name>
<evidence type="ECO:0000313" key="2">
    <source>
        <dbReference type="Proteomes" id="UP000595374"/>
    </source>
</evidence>
<dbReference type="AlphaFoldDB" id="A0A7T4DJC3"/>
<dbReference type="RefSeq" id="WP_198500430.1">
    <property type="nucleotide sequence ID" value="NZ_CP065989.1"/>
</dbReference>
<organism evidence="1 2">
    <name type="scientific">Brevibacterium casei</name>
    <dbReference type="NCBI Taxonomy" id="33889"/>
    <lineage>
        <taxon>Bacteria</taxon>
        <taxon>Bacillati</taxon>
        <taxon>Actinomycetota</taxon>
        <taxon>Actinomycetes</taxon>
        <taxon>Micrococcales</taxon>
        <taxon>Brevibacteriaceae</taxon>
        <taxon>Brevibacterium</taxon>
    </lineage>
</organism>
<protein>
    <submittedName>
        <fullName evidence="1">Uncharacterized protein</fullName>
    </submittedName>
</protein>
<proteinExistence type="predicted"/>
<evidence type="ECO:0000313" key="1">
    <source>
        <dbReference type="EMBL" id="QQB15442.1"/>
    </source>
</evidence>
<sequence length="109" mass="12574">MIDTRESDDLDTVRRNIARIVDETSKENDALVKELLAVYDRESKLLGGIRKRDKEITKLKTQLAQRDTKLASVNERLERLLESKAMRLQRAYWRFRRPNGSAGTSAGAR</sequence>
<gene>
    <name evidence="1" type="ORF">I6H47_05730</name>
</gene>
<accession>A0A7T4DJC3</accession>
<dbReference type="EMBL" id="CP065989">
    <property type="protein sequence ID" value="QQB15442.1"/>
    <property type="molecule type" value="Genomic_DNA"/>
</dbReference>